<proteinExistence type="predicted"/>
<keyword evidence="4" id="KW-1185">Reference proteome</keyword>
<feature type="compositionally biased region" description="Basic and acidic residues" evidence="2">
    <location>
        <begin position="291"/>
        <end position="306"/>
    </location>
</feature>
<accession>A0A4P9W7Z0</accession>
<evidence type="ECO:0000256" key="2">
    <source>
        <dbReference type="SAM" id="MobiDB-lite"/>
    </source>
</evidence>
<evidence type="ECO:0000256" key="1">
    <source>
        <dbReference type="SAM" id="Coils"/>
    </source>
</evidence>
<feature type="compositionally biased region" description="Basic residues" evidence="2">
    <location>
        <begin position="402"/>
        <end position="417"/>
    </location>
</feature>
<dbReference type="GO" id="GO:0016593">
    <property type="term" value="C:Cdc73/Paf1 complex"/>
    <property type="evidence" value="ECO:0007669"/>
    <property type="project" value="InterPro"/>
</dbReference>
<feature type="region of interest" description="Disordered" evidence="2">
    <location>
        <begin position="291"/>
        <end position="464"/>
    </location>
</feature>
<gene>
    <name evidence="3" type="ORF">BDK51DRAFT_39556</name>
</gene>
<feature type="coiled-coil region" evidence="1">
    <location>
        <begin position="532"/>
        <end position="580"/>
    </location>
</feature>
<keyword evidence="1" id="KW-0175">Coiled coil</keyword>
<dbReference type="GO" id="GO:0006368">
    <property type="term" value="P:transcription elongation by RNA polymerase II"/>
    <property type="evidence" value="ECO:0007669"/>
    <property type="project" value="InterPro"/>
</dbReference>
<feature type="compositionally biased region" description="Basic and acidic residues" evidence="2">
    <location>
        <begin position="327"/>
        <end position="338"/>
    </location>
</feature>
<dbReference type="Proteomes" id="UP000269721">
    <property type="component" value="Unassembled WGS sequence"/>
</dbReference>
<dbReference type="PANTHER" id="PTHR23146">
    <property type="entry name" value="LEO1 PROTEIN"/>
    <property type="match status" value="1"/>
</dbReference>
<evidence type="ECO:0000313" key="4">
    <source>
        <dbReference type="Proteomes" id="UP000269721"/>
    </source>
</evidence>
<dbReference type="OrthoDB" id="20844at2759"/>
<dbReference type="PANTHER" id="PTHR23146:SF0">
    <property type="entry name" value="RNA POLYMERASE-ASSOCIATED PROTEIN LEO1"/>
    <property type="match status" value="1"/>
</dbReference>
<sequence>MEPAKPETVQRNSLASFPGPLPGGKNVCLNRSVRIARLLIFVLTEALYSSLRVYLQLYLANLPNILYLEPTPFVPEQFLDDVAAEEAAIAEETAEIEAELDAIDEETDPDGYAAARKRRDDALASAKAKQEENLDLRNLKVDNTIRWRYENGGDSGTSNLLYASLNRIQLFAFMQKKESNARVLRWSDGSLSLLVGREFFQMNTATAPPRQTLVVSHPSEAVLQTQAVLTQNLNFSLYDTNQATHKKLTMAIAQKHRKSTRTVFYEARGSDRKLIDPELEKLEMEKMEMAKARDQRKLAQKQDKVASKYRSRTKRGTYDDFSDEEDFAGRRGSAREMDAYDDDDGFIEKTDEEDSDDAEEIRRRERIQRAKRASSPQASSRRLSRSPSPMGSGSDEEEEERRRKRRKEKKRSKKSKRERSGSLSGSGSEGGGGKRKRHQDGDDDGEDGGGRGGRVDSGDEVQARLTLKAVVPGGGVHDLSFAPRSNAKQEKRLKLKMKDLDDKGVFTLSRHTILFLFLRDQKPELFKIQQQISHGKTKMATAEKNLQKAEKEHGKEAQVLESLLQQKAEVQKTLKLLEGASRQISLDVVQSIRKRSAGKKGPNLGEADLAEYYQK</sequence>
<dbReference type="Pfam" id="PF04004">
    <property type="entry name" value="Leo1"/>
    <property type="match status" value="1"/>
</dbReference>
<organism evidence="3 4">
    <name type="scientific">Blyttiomyces helicus</name>
    <dbReference type="NCBI Taxonomy" id="388810"/>
    <lineage>
        <taxon>Eukaryota</taxon>
        <taxon>Fungi</taxon>
        <taxon>Fungi incertae sedis</taxon>
        <taxon>Chytridiomycota</taxon>
        <taxon>Chytridiomycota incertae sedis</taxon>
        <taxon>Chytridiomycetes</taxon>
        <taxon>Chytridiomycetes incertae sedis</taxon>
        <taxon>Blyttiomyces</taxon>
    </lineage>
</organism>
<dbReference type="InterPro" id="IPR007149">
    <property type="entry name" value="Leo1"/>
</dbReference>
<reference evidence="4" key="1">
    <citation type="journal article" date="2018" name="Nat. Microbiol.">
        <title>Leveraging single-cell genomics to expand the fungal tree of life.</title>
        <authorList>
            <person name="Ahrendt S.R."/>
            <person name="Quandt C.A."/>
            <person name="Ciobanu D."/>
            <person name="Clum A."/>
            <person name="Salamov A."/>
            <person name="Andreopoulos B."/>
            <person name="Cheng J.F."/>
            <person name="Woyke T."/>
            <person name="Pelin A."/>
            <person name="Henrissat B."/>
            <person name="Reynolds N.K."/>
            <person name="Benny G.L."/>
            <person name="Smith M.E."/>
            <person name="James T.Y."/>
            <person name="Grigoriev I.V."/>
        </authorList>
    </citation>
    <scope>NUCLEOTIDE SEQUENCE [LARGE SCALE GENOMIC DNA]</scope>
</reference>
<protein>
    <submittedName>
        <fullName evidence="3">Leo1-like protein-domain-containing protein</fullName>
    </submittedName>
</protein>
<name>A0A4P9W7Z0_9FUNG</name>
<feature type="compositionally biased region" description="Low complexity" evidence="2">
    <location>
        <begin position="373"/>
        <end position="393"/>
    </location>
</feature>
<dbReference type="GO" id="GO:1990269">
    <property type="term" value="F:RNA polymerase II C-terminal domain phosphoserine binding"/>
    <property type="evidence" value="ECO:0007669"/>
    <property type="project" value="TreeGrafter"/>
</dbReference>
<feature type="compositionally biased region" description="Acidic residues" evidence="2">
    <location>
        <begin position="339"/>
        <end position="359"/>
    </location>
</feature>
<dbReference type="EMBL" id="KZ996864">
    <property type="protein sequence ID" value="RKO88212.1"/>
    <property type="molecule type" value="Genomic_DNA"/>
</dbReference>
<dbReference type="AlphaFoldDB" id="A0A4P9W7Z0"/>
<evidence type="ECO:0000313" key="3">
    <source>
        <dbReference type="EMBL" id="RKO88212.1"/>
    </source>
</evidence>
<dbReference type="GO" id="GO:0032968">
    <property type="term" value="P:positive regulation of transcription elongation by RNA polymerase II"/>
    <property type="evidence" value="ECO:0007669"/>
    <property type="project" value="TreeGrafter"/>
</dbReference>